<dbReference type="PROSITE" id="PS00758">
    <property type="entry name" value="ARGE_DAPE_CPG2_1"/>
    <property type="match status" value="1"/>
</dbReference>
<dbReference type="GO" id="GO:0046872">
    <property type="term" value="F:metal ion binding"/>
    <property type="evidence" value="ECO:0007669"/>
    <property type="project" value="UniProtKB-KW"/>
</dbReference>
<evidence type="ECO:0000256" key="3">
    <source>
        <dbReference type="ARBA" id="ARBA00022801"/>
    </source>
</evidence>
<dbReference type="EC" id="3.5.1.18" evidence="6"/>
<dbReference type="InterPro" id="IPR001261">
    <property type="entry name" value="ArgE/DapE_CS"/>
</dbReference>
<dbReference type="RefSeq" id="WP_071544426.1">
    <property type="nucleotide sequence ID" value="NZ_LKAQ01000001.1"/>
</dbReference>
<dbReference type="InterPro" id="IPR050072">
    <property type="entry name" value="Peptidase_M20A"/>
</dbReference>
<organism evidence="6 7">
    <name type="scientific">Pseudodesulfovibrio hydrargyri</name>
    <dbReference type="NCBI Taxonomy" id="2125990"/>
    <lineage>
        <taxon>Bacteria</taxon>
        <taxon>Pseudomonadati</taxon>
        <taxon>Thermodesulfobacteriota</taxon>
        <taxon>Desulfovibrionia</taxon>
        <taxon>Desulfovibrionales</taxon>
        <taxon>Desulfovibrionaceae</taxon>
    </lineage>
</organism>
<evidence type="ECO:0000256" key="4">
    <source>
        <dbReference type="ARBA" id="ARBA00022833"/>
    </source>
</evidence>
<keyword evidence="3 6" id="KW-0378">Hydrolase</keyword>
<dbReference type="EMBL" id="LKAQ01000001">
    <property type="protein sequence ID" value="OIQ52366.1"/>
    <property type="molecule type" value="Genomic_DNA"/>
</dbReference>
<dbReference type="SUPFAM" id="SSF55031">
    <property type="entry name" value="Bacterial exopeptidase dimerisation domain"/>
    <property type="match status" value="1"/>
</dbReference>
<dbReference type="Gene3D" id="3.30.70.360">
    <property type="match status" value="1"/>
</dbReference>
<dbReference type="NCBIfam" id="NF009555">
    <property type="entry name" value="PRK13004.1"/>
    <property type="match status" value="1"/>
</dbReference>
<name>A0A1J5N176_9BACT</name>
<keyword evidence="4" id="KW-0862">Zinc</keyword>
<evidence type="ECO:0000259" key="5">
    <source>
        <dbReference type="Pfam" id="PF07687"/>
    </source>
</evidence>
<dbReference type="SUPFAM" id="SSF53187">
    <property type="entry name" value="Zn-dependent exopeptidases"/>
    <property type="match status" value="1"/>
</dbReference>
<protein>
    <submittedName>
        <fullName evidence="6">Succinyl-diaminopimelate desuccinylase</fullName>
        <ecNumber evidence="6">3.5.1.18</ecNumber>
    </submittedName>
</protein>
<evidence type="ECO:0000313" key="6">
    <source>
        <dbReference type="EMBL" id="OIQ52366.1"/>
    </source>
</evidence>
<dbReference type="GO" id="GO:0009014">
    <property type="term" value="F:succinyl-diaminopimelate desuccinylase activity"/>
    <property type="evidence" value="ECO:0007669"/>
    <property type="project" value="UniProtKB-EC"/>
</dbReference>
<gene>
    <name evidence="6" type="primary">dapE_2</name>
    <name evidence="6" type="ORF">BerOc1_00841</name>
</gene>
<feature type="domain" description="Peptidase M20 dimerisation" evidence="5">
    <location>
        <begin position="173"/>
        <end position="276"/>
    </location>
</feature>
<reference evidence="6 7" key="1">
    <citation type="submission" date="2015-09" db="EMBL/GenBank/DDBJ databases">
        <title>Genome of Desulfovibrio dechloracetivorans BerOc1, a mercury methylating strain isolated from highly hydrocarbons and metals contaminated coastal sediments.</title>
        <authorList>
            <person name="Goni Urriza M."/>
            <person name="Gassie C."/>
            <person name="Bouchez O."/>
            <person name="Klopp C."/>
            <person name="Ranchou-Peyruse A."/>
            <person name="Remy G."/>
        </authorList>
    </citation>
    <scope>NUCLEOTIDE SEQUENCE [LARGE SCALE GENOMIC DNA]</scope>
    <source>
        <strain evidence="6 7">BerOc1</strain>
    </source>
</reference>
<dbReference type="AlphaFoldDB" id="A0A1J5N176"/>
<dbReference type="Gene3D" id="3.40.630.10">
    <property type="entry name" value="Zn peptidases"/>
    <property type="match status" value="2"/>
</dbReference>
<keyword evidence="2" id="KW-0479">Metal-binding</keyword>
<dbReference type="Proteomes" id="UP000181901">
    <property type="component" value="Unassembled WGS sequence"/>
</dbReference>
<evidence type="ECO:0000256" key="1">
    <source>
        <dbReference type="ARBA" id="ARBA00001947"/>
    </source>
</evidence>
<sequence>MPNKEKYCNLSVALCQELVSLPSVSGEENDVAKALAAAMEANGFHKVTVDRYGNVVGRIKGNKPGPCILFDGHMDVVPVPDPSAWTQAPFGGDIVDGKVYGRGTSDMKGALSAMVGAACWFAKETRGKFAGEVCVAGVVHEELFEGIAAREISQAVKPDFVIIGEASELNLKIGQRGRAEIVVETMGVPAHSANPDAGVNAVHLMTDLIREIDKIQAPSQDVLGKGICVLTDIKSTPYPGSSVVPSGCRATYDRRLLVGETPESVLAPINEAIARLSEANPNFKAKAYFAKGKEKCYTGVHIQGERFFPGWLFDQDAPFVAAALAGLRNAGLEPGLSHYSFCTNGSHYAGEAGIRTLGYGPSRENLAHTIDEHIEVDQLHKVTVGYKAIIEALLACE</sequence>
<keyword evidence="7" id="KW-1185">Reference proteome</keyword>
<dbReference type="Pfam" id="PF01546">
    <property type="entry name" value="Peptidase_M20"/>
    <property type="match status" value="1"/>
</dbReference>
<dbReference type="InterPro" id="IPR011650">
    <property type="entry name" value="Peptidase_M20_dimer"/>
</dbReference>
<dbReference type="PANTHER" id="PTHR43808">
    <property type="entry name" value="ACETYLORNITHINE DEACETYLASE"/>
    <property type="match status" value="1"/>
</dbReference>
<comment type="caution">
    <text evidence="6">The sequence shown here is derived from an EMBL/GenBank/DDBJ whole genome shotgun (WGS) entry which is preliminary data.</text>
</comment>
<dbReference type="InterPro" id="IPR002933">
    <property type="entry name" value="Peptidase_M20"/>
</dbReference>
<dbReference type="InterPro" id="IPR036264">
    <property type="entry name" value="Bact_exopeptidase_dim_dom"/>
</dbReference>
<evidence type="ECO:0000313" key="7">
    <source>
        <dbReference type="Proteomes" id="UP000181901"/>
    </source>
</evidence>
<proteinExistence type="predicted"/>
<accession>A0A1J5N176</accession>
<comment type="cofactor">
    <cofactor evidence="1">
        <name>Zn(2+)</name>
        <dbReference type="ChEBI" id="CHEBI:29105"/>
    </cofactor>
</comment>
<dbReference type="OrthoDB" id="5443984at2"/>
<dbReference type="Pfam" id="PF07687">
    <property type="entry name" value="M20_dimer"/>
    <property type="match status" value="1"/>
</dbReference>
<evidence type="ECO:0000256" key="2">
    <source>
        <dbReference type="ARBA" id="ARBA00022723"/>
    </source>
</evidence>